<keyword evidence="5 7" id="KW-1133">Transmembrane helix</keyword>
<name>A0ABN2TLW6_9MICO</name>
<evidence type="ECO:0000256" key="8">
    <source>
        <dbReference type="SAM" id="MobiDB-lite"/>
    </source>
</evidence>
<proteinExistence type="inferred from homology"/>
<dbReference type="Proteomes" id="UP001500755">
    <property type="component" value="Unassembled WGS sequence"/>
</dbReference>
<evidence type="ECO:0000256" key="3">
    <source>
        <dbReference type="ARBA" id="ARBA00022475"/>
    </source>
</evidence>
<dbReference type="PANTHER" id="PTHR30193:SF37">
    <property type="entry name" value="INNER MEMBRANE ABC TRANSPORTER PERMEASE PROTEIN YCJO"/>
    <property type="match status" value="1"/>
</dbReference>
<feature type="region of interest" description="Disordered" evidence="8">
    <location>
        <begin position="1"/>
        <end position="31"/>
    </location>
</feature>
<dbReference type="InterPro" id="IPR000515">
    <property type="entry name" value="MetI-like"/>
</dbReference>
<evidence type="ECO:0000313" key="10">
    <source>
        <dbReference type="EMBL" id="GAA2013954.1"/>
    </source>
</evidence>
<evidence type="ECO:0000256" key="1">
    <source>
        <dbReference type="ARBA" id="ARBA00004651"/>
    </source>
</evidence>
<protein>
    <submittedName>
        <fullName evidence="10">Sugar ABC transporter permease</fullName>
    </submittedName>
</protein>
<evidence type="ECO:0000256" key="2">
    <source>
        <dbReference type="ARBA" id="ARBA00022448"/>
    </source>
</evidence>
<comment type="similarity">
    <text evidence="7">Belongs to the binding-protein-dependent transport system permease family.</text>
</comment>
<sequence length="331" mass="36173">MFAPVAEVPRSTAEASPTGPSAAGADSSGKKIDHKTRVPWYKRTAPYAYLAPALAMLVLWTYWPLLQTFQLSFFDWNMLPTSPKEFVGIDKYIDVATLPEGIKGLWNTVLYTAAFAVFSLVLPIVIALVSQQVRGRWKTFYQAMIFVPFLITPVASAAIWRWLFAANGGAIPSTLSAFGIELGNVFRNPDLALWAIVVIVGWQMLGFGVLVVSAGVAGISPEYAQAAGLDGAGAWEIVKRITLPLLSPTLTFLGLMTILLAAQWTYPIIDVLTQGGPSNSTTNMYYLLYQFGFQSFDTGLSSAAGVVFFIAFGLVAMLYLRLTARFNFYDD</sequence>
<feature type="transmembrane region" description="Helical" evidence="7">
    <location>
        <begin position="241"/>
        <end position="262"/>
    </location>
</feature>
<evidence type="ECO:0000256" key="6">
    <source>
        <dbReference type="ARBA" id="ARBA00023136"/>
    </source>
</evidence>
<dbReference type="InterPro" id="IPR051393">
    <property type="entry name" value="ABC_transporter_permease"/>
</dbReference>
<feature type="transmembrane region" description="Helical" evidence="7">
    <location>
        <begin position="300"/>
        <end position="320"/>
    </location>
</feature>
<evidence type="ECO:0000256" key="5">
    <source>
        <dbReference type="ARBA" id="ARBA00022989"/>
    </source>
</evidence>
<dbReference type="PROSITE" id="PS50928">
    <property type="entry name" value="ABC_TM1"/>
    <property type="match status" value="1"/>
</dbReference>
<feature type="transmembrane region" description="Helical" evidence="7">
    <location>
        <begin position="109"/>
        <end position="129"/>
    </location>
</feature>
<accession>A0ABN2TLW6</accession>
<evidence type="ECO:0000256" key="4">
    <source>
        <dbReference type="ARBA" id="ARBA00022692"/>
    </source>
</evidence>
<dbReference type="InterPro" id="IPR035906">
    <property type="entry name" value="MetI-like_sf"/>
</dbReference>
<dbReference type="RefSeq" id="WP_344310538.1">
    <property type="nucleotide sequence ID" value="NZ_BAAANO010000033.1"/>
</dbReference>
<dbReference type="Pfam" id="PF00528">
    <property type="entry name" value="BPD_transp_1"/>
    <property type="match status" value="1"/>
</dbReference>
<keyword evidence="3" id="KW-1003">Cell membrane</keyword>
<keyword evidence="6 7" id="KW-0472">Membrane</keyword>
<evidence type="ECO:0000313" key="11">
    <source>
        <dbReference type="Proteomes" id="UP001500755"/>
    </source>
</evidence>
<dbReference type="SUPFAM" id="SSF161098">
    <property type="entry name" value="MetI-like"/>
    <property type="match status" value="1"/>
</dbReference>
<feature type="transmembrane region" description="Helical" evidence="7">
    <location>
        <begin position="141"/>
        <end position="163"/>
    </location>
</feature>
<keyword evidence="11" id="KW-1185">Reference proteome</keyword>
<dbReference type="SUPFAM" id="SSF160964">
    <property type="entry name" value="MalF N-terminal region-like"/>
    <property type="match status" value="1"/>
</dbReference>
<keyword evidence="2 7" id="KW-0813">Transport</keyword>
<comment type="subcellular location">
    <subcellularLocation>
        <location evidence="1 7">Cell membrane</location>
        <topology evidence="1 7">Multi-pass membrane protein</topology>
    </subcellularLocation>
</comment>
<dbReference type="PANTHER" id="PTHR30193">
    <property type="entry name" value="ABC TRANSPORTER PERMEASE PROTEIN"/>
    <property type="match status" value="1"/>
</dbReference>
<comment type="caution">
    <text evidence="10">The sequence shown here is derived from an EMBL/GenBank/DDBJ whole genome shotgun (WGS) entry which is preliminary data.</text>
</comment>
<dbReference type="CDD" id="cd06261">
    <property type="entry name" value="TM_PBP2"/>
    <property type="match status" value="1"/>
</dbReference>
<feature type="transmembrane region" description="Helical" evidence="7">
    <location>
        <begin position="47"/>
        <end position="66"/>
    </location>
</feature>
<reference evidence="10 11" key="1">
    <citation type="journal article" date="2019" name="Int. J. Syst. Evol. Microbiol.">
        <title>The Global Catalogue of Microorganisms (GCM) 10K type strain sequencing project: providing services to taxonomists for standard genome sequencing and annotation.</title>
        <authorList>
            <consortium name="The Broad Institute Genomics Platform"/>
            <consortium name="The Broad Institute Genome Sequencing Center for Infectious Disease"/>
            <person name="Wu L."/>
            <person name="Ma J."/>
        </authorList>
    </citation>
    <scope>NUCLEOTIDE SEQUENCE [LARGE SCALE GENOMIC DNA]</scope>
    <source>
        <strain evidence="10 11">JCM 14546</strain>
    </source>
</reference>
<dbReference type="Gene3D" id="1.10.3720.10">
    <property type="entry name" value="MetI-like"/>
    <property type="match status" value="1"/>
</dbReference>
<gene>
    <name evidence="10" type="ORF">GCM10009755_27000</name>
</gene>
<evidence type="ECO:0000256" key="7">
    <source>
        <dbReference type="RuleBase" id="RU363032"/>
    </source>
</evidence>
<organism evidence="10 11">
    <name type="scientific">Brevibacterium samyangense</name>
    <dbReference type="NCBI Taxonomy" id="366888"/>
    <lineage>
        <taxon>Bacteria</taxon>
        <taxon>Bacillati</taxon>
        <taxon>Actinomycetota</taxon>
        <taxon>Actinomycetes</taxon>
        <taxon>Micrococcales</taxon>
        <taxon>Brevibacteriaceae</taxon>
        <taxon>Brevibacterium</taxon>
    </lineage>
</organism>
<evidence type="ECO:0000259" key="9">
    <source>
        <dbReference type="PROSITE" id="PS50928"/>
    </source>
</evidence>
<feature type="transmembrane region" description="Helical" evidence="7">
    <location>
        <begin position="191"/>
        <end position="220"/>
    </location>
</feature>
<dbReference type="EMBL" id="BAAANO010000033">
    <property type="protein sequence ID" value="GAA2013954.1"/>
    <property type="molecule type" value="Genomic_DNA"/>
</dbReference>
<keyword evidence="4 7" id="KW-0812">Transmembrane</keyword>
<feature type="domain" description="ABC transmembrane type-1" evidence="9">
    <location>
        <begin position="105"/>
        <end position="319"/>
    </location>
</feature>